<evidence type="ECO:0000313" key="2">
    <source>
        <dbReference type="EMBL" id="MEN5380662.1"/>
    </source>
</evidence>
<proteinExistence type="predicted"/>
<sequence>MKTRTDKTIPIIIISYGLFFILLLFINLSFKLTPFSVVWLSFGTFMILFGLWKIETFELKENKLLKTNFSGLFQRTINLESMVRYDKKVIDTSHFNNPFNIVRLFSSDKKYLIFRRITIITDKGSKMKLDERTIETEDFNKLYSKIKSKKNKRTN</sequence>
<dbReference type="EMBL" id="JBDJNQ010000022">
    <property type="protein sequence ID" value="MEN5380662.1"/>
    <property type="molecule type" value="Genomic_DNA"/>
</dbReference>
<protein>
    <submittedName>
        <fullName evidence="2">Uncharacterized protein</fullName>
    </submittedName>
</protein>
<keyword evidence="3" id="KW-1185">Reference proteome</keyword>
<name>A0ABV0C4T7_9SPHI</name>
<reference evidence="2 3" key="1">
    <citation type="submission" date="2024-04" db="EMBL/GenBank/DDBJ databases">
        <title>WGS of bacteria from Torrens River.</title>
        <authorList>
            <person name="Wyrsch E.R."/>
            <person name="Drigo B."/>
        </authorList>
    </citation>
    <scope>NUCLEOTIDE SEQUENCE [LARGE SCALE GENOMIC DNA]</scope>
    <source>
        <strain evidence="2 3">TWI391</strain>
    </source>
</reference>
<dbReference type="RefSeq" id="WP_346583575.1">
    <property type="nucleotide sequence ID" value="NZ_JBDJNQ010000022.1"/>
</dbReference>
<organism evidence="2 3">
    <name type="scientific">Sphingobacterium kitahiroshimense</name>
    <dbReference type="NCBI Taxonomy" id="470446"/>
    <lineage>
        <taxon>Bacteria</taxon>
        <taxon>Pseudomonadati</taxon>
        <taxon>Bacteroidota</taxon>
        <taxon>Sphingobacteriia</taxon>
        <taxon>Sphingobacteriales</taxon>
        <taxon>Sphingobacteriaceae</taxon>
        <taxon>Sphingobacterium</taxon>
    </lineage>
</organism>
<dbReference type="Proteomes" id="UP001409291">
    <property type="component" value="Unassembled WGS sequence"/>
</dbReference>
<gene>
    <name evidence="2" type="ORF">ABE541_25600</name>
</gene>
<evidence type="ECO:0000313" key="3">
    <source>
        <dbReference type="Proteomes" id="UP001409291"/>
    </source>
</evidence>
<feature type="transmembrane region" description="Helical" evidence="1">
    <location>
        <begin position="12"/>
        <end position="30"/>
    </location>
</feature>
<accession>A0ABV0C4T7</accession>
<keyword evidence="1" id="KW-0812">Transmembrane</keyword>
<evidence type="ECO:0000256" key="1">
    <source>
        <dbReference type="SAM" id="Phobius"/>
    </source>
</evidence>
<feature type="transmembrane region" description="Helical" evidence="1">
    <location>
        <begin position="36"/>
        <end position="54"/>
    </location>
</feature>
<comment type="caution">
    <text evidence="2">The sequence shown here is derived from an EMBL/GenBank/DDBJ whole genome shotgun (WGS) entry which is preliminary data.</text>
</comment>
<keyword evidence="1" id="KW-0472">Membrane</keyword>
<keyword evidence="1" id="KW-1133">Transmembrane helix</keyword>